<dbReference type="AlphaFoldDB" id="J9FZI1"/>
<dbReference type="Gene3D" id="3.40.50.720">
    <property type="entry name" value="NAD(P)-binding Rossmann-like Domain"/>
    <property type="match status" value="1"/>
</dbReference>
<evidence type="ECO:0000259" key="1">
    <source>
        <dbReference type="Pfam" id="PF03446"/>
    </source>
</evidence>
<proteinExistence type="predicted"/>
<gene>
    <name evidence="2" type="ORF">EVA_11903</name>
</gene>
<dbReference type="Pfam" id="PF03446">
    <property type="entry name" value="NAD_binding_2"/>
    <property type="match status" value="1"/>
</dbReference>
<comment type="caution">
    <text evidence="2">The sequence shown here is derived from an EMBL/GenBank/DDBJ whole genome shotgun (WGS) entry which is preliminary data.</text>
</comment>
<organism evidence="2">
    <name type="scientific">gut metagenome</name>
    <dbReference type="NCBI Taxonomy" id="749906"/>
    <lineage>
        <taxon>unclassified sequences</taxon>
        <taxon>metagenomes</taxon>
        <taxon>organismal metagenomes</taxon>
    </lineage>
</organism>
<accession>J9FZI1</accession>
<dbReference type="InterPro" id="IPR036291">
    <property type="entry name" value="NAD(P)-bd_dom_sf"/>
</dbReference>
<protein>
    <submittedName>
        <fullName evidence="2">Prephenate dehydrogenase</fullName>
    </submittedName>
</protein>
<sequence>MNESKLYVGIEGLGLIGGNFTKTYHEAGYTVLETNRTRDTLEFAMMNGIVDGELTEESIPNCNLVIIALYPLATIDYLTKMAPYIANRTIVIYTCGVKRKVCTTCFLIPK</sequence>
<name>J9FZI1_9ZZZZ</name>
<dbReference type="InterPro" id="IPR006115">
    <property type="entry name" value="6PGDH_NADP-bd"/>
</dbReference>
<feature type="domain" description="6-phosphogluconate dehydrogenase NADP-binding" evidence="1">
    <location>
        <begin position="8"/>
        <end position="93"/>
    </location>
</feature>
<dbReference type="EMBL" id="AMCI01003573">
    <property type="protein sequence ID" value="EJW99988.1"/>
    <property type="molecule type" value="Genomic_DNA"/>
</dbReference>
<reference evidence="2" key="1">
    <citation type="journal article" date="2012" name="PLoS ONE">
        <title>Gene sets for utilization of primary and secondary nutrition supplies in the distal gut of endangered iberian lynx.</title>
        <authorList>
            <person name="Alcaide M."/>
            <person name="Messina E."/>
            <person name="Richter M."/>
            <person name="Bargiela R."/>
            <person name="Peplies J."/>
            <person name="Huws S.A."/>
            <person name="Newbold C.J."/>
            <person name="Golyshin P.N."/>
            <person name="Simon M.A."/>
            <person name="Lopez G."/>
            <person name="Yakimov M.M."/>
            <person name="Ferrer M."/>
        </authorList>
    </citation>
    <scope>NUCLEOTIDE SEQUENCE</scope>
</reference>
<dbReference type="GO" id="GO:0050661">
    <property type="term" value="F:NADP binding"/>
    <property type="evidence" value="ECO:0007669"/>
    <property type="project" value="InterPro"/>
</dbReference>
<dbReference type="SUPFAM" id="SSF51735">
    <property type="entry name" value="NAD(P)-binding Rossmann-fold domains"/>
    <property type="match status" value="1"/>
</dbReference>
<evidence type="ECO:0000313" key="2">
    <source>
        <dbReference type="EMBL" id="EJW99988.1"/>
    </source>
</evidence>